<sequence>MSYQAPTQEIQFVLQRLTDLHTLMQQMGFEDSFELTEAILEEAAKLTEQSFAPVNYLGDRQGVHINAGAVHTPAEFKKAYADYVAGGWGAIQFPEEYGGQGLPFLVSVAVQEMIHAANMALGLCPLLTQGAVEAILKNASTELKALYLPKMIQGEWTGTMNLTEPQAGSDLSTLTTIAKPMGDHYLITGQKCFITWGDHDMAENVVHLVLARLPDAPAGSRGISLFLVPKFLVNADGTLGSRNDCQVISLEEKMGIHASPTCVMSYGDQGGAVGYLVGQENKGLACMFTMMNNARLTVGLQGVSIAERAYQLAKTYAAERIQGVAPGFVERGPIDRHPDVQRMLMQMRALTEGARALAYWTCQEVDKVNLKIAPQAQHAKRLALLTPVVKSWCTEIAQEVTSLGIQCHGGAGFIEEAGAAQLARDARILPIYEGTNGIQALDLVHRKVVLDGGESASGLIKEMQHKLLDISTDLAVWVKPVQTAISAMHEQTEWLLDQSESEVMLAAVATDYNELVGNVVSAYLLLLSMEQAYLDPSDVSKEKIAVTQYYILQILPRYERAVAAMRNAMQSVDLLSLMQSE</sequence>
<evidence type="ECO:0000256" key="3">
    <source>
        <dbReference type="ARBA" id="ARBA00022630"/>
    </source>
</evidence>
<dbReference type="SUPFAM" id="SSF47203">
    <property type="entry name" value="Acyl-CoA dehydrogenase C-terminal domain-like"/>
    <property type="match status" value="1"/>
</dbReference>
<dbReference type="PANTHER" id="PTHR42803:SF1">
    <property type="entry name" value="BROAD-SPECIFICITY LINEAR ACYL-COA DEHYDROGENASE FADE5"/>
    <property type="match status" value="1"/>
</dbReference>
<name>A0A9D3AAF7_9BURK</name>
<evidence type="ECO:0000259" key="10">
    <source>
        <dbReference type="Pfam" id="PF00441"/>
    </source>
</evidence>
<comment type="catalytic activity">
    <reaction evidence="6">
        <text>3-(methylsulfanyl)propanoyl-CoA + oxidized [electron-transfer flavoprotein] + H(+) = 3-(methylsulfanyl)acryloyl-CoA + reduced [electron-transfer flavoprotein]</text>
        <dbReference type="Rhea" id="RHEA:52612"/>
        <dbReference type="Rhea" id="RHEA-COMP:10685"/>
        <dbReference type="Rhea" id="RHEA-COMP:10686"/>
        <dbReference type="ChEBI" id="CHEBI:15378"/>
        <dbReference type="ChEBI" id="CHEBI:57692"/>
        <dbReference type="ChEBI" id="CHEBI:58307"/>
        <dbReference type="ChEBI" id="CHEBI:82815"/>
        <dbReference type="ChEBI" id="CHEBI:84994"/>
        <dbReference type="EC" id="1.3.99.41"/>
    </reaction>
    <physiologicalReaction direction="left-to-right" evidence="6">
        <dbReference type="Rhea" id="RHEA:52613"/>
    </physiologicalReaction>
</comment>
<dbReference type="GO" id="GO:0050660">
    <property type="term" value="F:flavin adenine dinucleotide binding"/>
    <property type="evidence" value="ECO:0007669"/>
    <property type="project" value="InterPro"/>
</dbReference>
<comment type="caution">
    <text evidence="14">The sequence shown here is derived from an EMBL/GenBank/DDBJ whole genome shotgun (WGS) entry which is preliminary data.</text>
</comment>
<dbReference type="InterPro" id="IPR025878">
    <property type="entry name" value="Acyl-CoA_dh-like_C_dom"/>
</dbReference>
<comment type="function">
    <text evidence="7">Involved in the assimilation of dimethylsulphoniopropionate (DMSP), an important compound in the fixation of carbon in marine phytoplankton, by mediating the conversion of 3-(methylthio)propanoyl-CoA (MMPA-CoA) to 3-(methylthio)acryloyl-CoA (MTA-CoA).</text>
</comment>
<evidence type="ECO:0000256" key="2">
    <source>
        <dbReference type="ARBA" id="ARBA00009347"/>
    </source>
</evidence>
<dbReference type="InterPro" id="IPR036250">
    <property type="entry name" value="AcylCo_DH-like_C"/>
</dbReference>
<dbReference type="AlphaFoldDB" id="A0A9D3AAF7"/>
<reference evidence="14" key="2">
    <citation type="submission" date="2021-09" db="EMBL/GenBank/DDBJ databases">
        <authorList>
            <person name="Gilroy R."/>
        </authorList>
    </citation>
    <scope>NUCLEOTIDE SEQUENCE</scope>
    <source>
        <strain evidence="14">CHK175-13533</strain>
    </source>
</reference>
<feature type="domain" description="Acetyl-CoA dehydrogenase-like C-terminal" evidence="13">
    <location>
        <begin position="461"/>
        <end position="571"/>
    </location>
</feature>
<dbReference type="FunFam" id="2.40.110.10:FF:000031">
    <property type="entry name" value="Acyl-CoA dehydrogenase, putative"/>
    <property type="match status" value="1"/>
</dbReference>
<protein>
    <recommendedName>
        <fullName evidence="9">3-methylmercaptopropionyl-CoA dehydrogenase</fullName>
        <ecNumber evidence="8">1.3.99.41</ecNumber>
    </recommendedName>
</protein>
<dbReference type="Pfam" id="PF02771">
    <property type="entry name" value="Acyl-CoA_dh_N"/>
    <property type="match status" value="1"/>
</dbReference>
<comment type="cofactor">
    <cofactor evidence="1">
        <name>FAD</name>
        <dbReference type="ChEBI" id="CHEBI:57692"/>
    </cofactor>
</comment>
<dbReference type="Gene3D" id="2.40.110.10">
    <property type="entry name" value="Butyryl-CoA Dehydrogenase, subunit A, domain 2"/>
    <property type="match status" value="1"/>
</dbReference>
<dbReference type="PANTHER" id="PTHR42803">
    <property type="entry name" value="ACYL-COA DEHYDROGENASE"/>
    <property type="match status" value="1"/>
</dbReference>
<dbReference type="Proteomes" id="UP000700248">
    <property type="component" value="Unassembled WGS sequence"/>
</dbReference>
<evidence type="ECO:0000259" key="12">
    <source>
        <dbReference type="Pfam" id="PF02771"/>
    </source>
</evidence>
<keyword evidence="3" id="KW-0285">Flavoprotein</keyword>
<evidence type="ECO:0000256" key="6">
    <source>
        <dbReference type="ARBA" id="ARBA00051388"/>
    </source>
</evidence>
<dbReference type="Pfam" id="PF02770">
    <property type="entry name" value="Acyl-CoA_dh_M"/>
    <property type="match status" value="1"/>
</dbReference>
<organism evidence="14 15">
    <name type="scientific">Paenalcaligenes hominis</name>
    <dbReference type="NCBI Taxonomy" id="643674"/>
    <lineage>
        <taxon>Bacteria</taxon>
        <taxon>Pseudomonadati</taxon>
        <taxon>Pseudomonadota</taxon>
        <taxon>Betaproteobacteria</taxon>
        <taxon>Burkholderiales</taxon>
        <taxon>Alcaligenaceae</taxon>
        <taxon>Paenalcaligenes</taxon>
    </lineage>
</organism>
<evidence type="ECO:0000256" key="4">
    <source>
        <dbReference type="ARBA" id="ARBA00022827"/>
    </source>
</evidence>
<keyword evidence="4" id="KW-0274">FAD</keyword>
<evidence type="ECO:0000259" key="13">
    <source>
        <dbReference type="Pfam" id="PF12806"/>
    </source>
</evidence>
<evidence type="ECO:0000313" key="14">
    <source>
        <dbReference type="EMBL" id="HJH23149.1"/>
    </source>
</evidence>
<dbReference type="InterPro" id="IPR046373">
    <property type="entry name" value="Acyl-CoA_Oxase/DH_mid-dom_sf"/>
</dbReference>
<dbReference type="InterPro" id="IPR037069">
    <property type="entry name" value="AcylCoA_DH/ox_N_sf"/>
</dbReference>
<dbReference type="InterPro" id="IPR009100">
    <property type="entry name" value="AcylCoA_DH/oxidase_NM_dom_sf"/>
</dbReference>
<dbReference type="EMBL" id="DYTQ01000018">
    <property type="protein sequence ID" value="HJH23149.1"/>
    <property type="molecule type" value="Genomic_DNA"/>
</dbReference>
<keyword evidence="5" id="KW-0560">Oxidoreductase</keyword>
<dbReference type="RefSeq" id="WP_276829961.1">
    <property type="nucleotide sequence ID" value="NZ_DYTQ01000018.1"/>
</dbReference>
<evidence type="ECO:0000256" key="1">
    <source>
        <dbReference type="ARBA" id="ARBA00001974"/>
    </source>
</evidence>
<dbReference type="Gene3D" id="1.20.140.10">
    <property type="entry name" value="Butyryl-CoA Dehydrogenase, subunit A, domain 3"/>
    <property type="match status" value="1"/>
</dbReference>
<comment type="similarity">
    <text evidence="2">Belongs to the acyl-CoA dehydrogenase family.</text>
</comment>
<dbReference type="GO" id="GO:0016627">
    <property type="term" value="F:oxidoreductase activity, acting on the CH-CH group of donors"/>
    <property type="evidence" value="ECO:0007669"/>
    <property type="project" value="InterPro"/>
</dbReference>
<proteinExistence type="inferred from homology"/>
<feature type="domain" description="Acyl-CoA dehydrogenase/oxidase C-terminal" evidence="10">
    <location>
        <begin position="281"/>
        <end position="443"/>
    </location>
</feature>
<evidence type="ECO:0000259" key="11">
    <source>
        <dbReference type="Pfam" id="PF02770"/>
    </source>
</evidence>
<dbReference type="Gene3D" id="1.10.540.10">
    <property type="entry name" value="Acyl-CoA dehydrogenase/oxidase, N-terminal domain"/>
    <property type="match status" value="1"/>
</dbReference>
<dbReference type="InterPro" id="IPR052166">
    <property type="entry name" value="Diverse_Acyl-CoA_DH"/>
</dbReference>
<gene>
    <name evidence="14" type="ORF">K8U84_01195</name>
</gene>
<evidence type="ECO:0000256" key="8">
    <source>
        <dbReference type="ARBA" id="ARBA00066694"/>
    </source>
</evidence>
<dbReference type="InterPro" id="IPR013786">
    <property type="entry name" value="AcylCoA_DH/ox_N"/>
</dbReference>
<evidence type="ECO:0000313" key="15">
    <source>
        <dbReference type="Proteomes" id="UP000700248"/>
    </source>
</evidence>
<feature type="domain" description="Acyl-CoA dehydrogenase/oxidase N-terminal" evidence="12">
    <location>
        <begin position="73"/>
        <end position="155"/>
    </location>
</feature>
<dbReference type="EC" id="1.3.99.41" evidence="8"/>
<reference evidence="14" key="1">
    <citation type="journal article" date="2021" name="PeerJ">
        <title>Extensive microbial diversity within the chicken gut microbiome revealed by metagenomics and culture.</title>
        <authorList>
            <person name="Gilroy R."/>
            <person name="Ravi A."/>
            <person name="Getino M."/>
            <person name="Pursley I."/>
            <person name="Horton D.L."/>
            <person name="Alikhan N.F."/>
            <person name="Baker D."/>
            <person name="Gharbi K."/>
            <person name="Hall N."/>
            <person name="Watson M."/>
            <person name="Adriaenssens E.M."/>
            <person name="Foster-Nyarko E."/>
            <person name="Jarju S."/>
            <person name="Secka A."/>
            <person name="Antonio M."/>
            <person name="Oren A."/>
            <person name="Chaudhuri R.R."/>
            <person name="La Ragione R."/>
            <person name="Hildebrand F."/>
            <person name="Pallen M.J."/>
        </authorList>
    </citation>
    <scope>NUCLEOTIDE SEQUENCE</scope>
    <source>
        <strain evidence="14">CHK175-13533</strain>
    </source>
</reference>
<dbReference type="InterPro" id="IPR006091">
    <property type="entry name" value="Acyl-CoA_Oxase/DH_mid-dom"/>
</dbReference>
<accession>A0A9D3AAF7</accession>
<evidence type="ECO:0000256" key="5">
    <source>
        <dbReference type="ARBA" id="ARBA00023002"/>
    </source>
</evidence>
<feature type="domain" description="Acyl-CoA oxidase/dehydrogenase middle" evidence="11">
    <location>
        <begin position="160"/>
        <end position="265"/>
    </location>
</feature>
<evidence type="ECO:0000256" key="9">
    <source>
        <dbReference type="ARBA" id="ARBA00069043"/>
    </source>
</evidence>
<dbReference type="Pfam" id="PF12806">
    <property type="entry name" value="Acyl-CoA_dh_C"/>
    <property type="match status" value="1"/>
</dbReference>
<evidence type="ECO:0000256" key="7">
    <source>
        <dbReference type="ARBA" id="ARBA00058683"/>
    </source>
</evidence>
<dbReference type="InterPro" id="IPR009075">
    <property type="entry name" value="AcylCo_DH/oxidase_C"/>
</dbReference>
<dbReference type="Pfam" id="PF00441">
    <property type="entry name" value="Acyl-CoA_dh_1"/>
    <property type="match status" value="1"/>
</dbReference>
<dbReference type="SUPFAM" id="SSF56645">
    <property type="entry name" value="Acyl-CoA dehydrogenase NM domain-like"/>
    <property type="match status" value="1"/>
</dbReference>